<keyword evidence="2 5" id="KW-0812">Transmembrane</keyword>
<evidence type="ECO:0000256" key="2">
    <source>
        <dbReference type="ARBA" id="ARBA00022692"/>
    </source>
</evidence>
<gene>
    <name evidence="7" type="ORF">D9V41_07680</name>
</gene>
<dbReference type="InterPro" id="IPR020846">
    <property type="entry name" value="MFS_dom"/>
</dbReference>
<keyword evidence="3 5" id="KW-1133">Transmembrane helix</keyword>
<evidence type="ECO:0000313" key="7">
    <source>
        <dbReference type="EMBL" id="RLV56299.1"/>
    </source>
</evidence>
<name>A0A3L8PND1_9ACTN</name>
<feature type="transmembrane region" description="Helical" evidence="5">
    <location>
        <begin position="359"/>
        <end position="387"/>
    </location>
</feature>
<dbReference type="GO" id="GO:0008643">
    <property type="term" value="P:carbohydrate transport"/>
    <property type="evidence" value="ECO:0007669"/>
    <property type="project" value="InterPro"/>
</dbReference>
<feature type="transmembrane region" description="Helical" evidence="5">
    <location>
        <begin position="295"/>
        <end position="312"/>
    </location>
</feature>
<feature type="transmembrane region" description="Helical" evidence="5">
    <location>
        <begin position="232"/>
        <end position="255"/>
    </location>
</feature>
<evidence type="ECO:0000256" key="3">
    <source>
        <dbReference type="ARBA" id="ARBA00022989"/>
    </source>
</evidence>
<dbReference type="InterPro" id="IPR036259">
    <property type="entry name" value="MFS_trans_sf"/>
</dbReference>
<feature type="transmembrane region" description="Helical" evidence="5">
    <location>
        <begin position="38"/>
        <end position="59"/>
    </location>
</feature>
<dbReference type="PANTHER" id="PTHR11328:SF24">
    <property type="entry name" value="MAJOR FACILITATOR SUPERFAMILY (MFS) PROFILE DOMAIN-CONTAINING PROTEIN"/>
    <property type="match status" value="1"/>
</dbReference>
<dbReference type="PANTHER" id="PTHR11328">
    <property type="entry name" value="MAJOR FACILITATOR SUPERFAMILY DOMAIN-CONTAINING PROTEIN"/>
    <property type="match status" value="1"/>
</dbReference>
<comment type="subcellular location">
    <subcellularLocation>
        <location evidence="1">Cell membrane</location>
        <topology evidence="1">Multi-pass membrane protein</topology>
    </subcellularLocation>
</comment>
<comment type="caution">
    <text evidence="7">The sequence shown here is derived from an EMBL/GenBank/DDBJ whole genome shotgun (WGS) entry which is preliminary data.</text>
</comment>
<evidence type="ECO:0000259" key="6">
    <source>
        <dbReference type="PROSITE" id="PS50850"/>
    </source>
</evidence>
<protein>
    <submittedName>
        <fullName evidence="7">MFS transporter</fullName>
    </submittedName>
</protein>
<keyword evidence="8" id="KW-1185">Reference proteome</keyword>
<dbReference type="Gene3D" id="1.20.1250.20">
    <property type="entry name" value="MFS general substrate transporter like domains"/>
    <property type="match status" value="2"/>
</dbReference>
<dbReference type="GO" id="GO:0005886">
    <property type="term" value="C:plasma membrane"/>
    <property type="evidence" value="ECO:0007669"/>
    <property type="project" value="UniProtKB-SubCell"/>
</dbReference>
<dbReference type="Pfam" id="PF13347">
    <property type="entry name" value="MFS_2"/>
    <property type="match status" value="1"/>
</dbReference>
<keyword evidence="4 5" id="KW-0472">Membrane</keyword>
<feature type="transmembrane region" description="Helical" evidence="5">
    <location>
        <begin position="80"/>
        <end position="98"/>
    </location>
</feature>
<feature type="transmembrane region" description="Helical" evidence="5">
    <location>
        <begin position="407"/>
        <end position="428"/>
    </location>
</feature>
<organism evidence="7 8">
    <name type="scientific">Aeromicrobium phragmitis</name>
    <dbReference type="NCBI Taxonomy" id="2478914"/>
    <lineage>
        <taxon>Bacteria</taxon>
        <taxon>Bacillati</taxon>
        <taxon>Actinomycetota</taxon>
        <taxon>Actinomycetes</taxon>
        <taxon>Propionibacteriales</taxon>
        <taxon>Nocardioidaceae</taxon>
        <taxon>Aeromicrobium</taxon>
    </lineage>
</organism>
<feature type="transmembrane region" description="Helical" evidence="5">
    <location>
        <begin position="318"/>
        <end position="338"/>
    </location>
</feature>
<feature type="transmembrane region" description="Helical" evidence="5">
    <location>
        <begin position="180"/>
        <end position="200"/>
    </location>
</feature>
<sequence length="445" mass="46707">MTGPLPPSVRRGYAAGSVATGAFGTVPGLLLLPYLTDVVGIGAAIAGLIVFLPKAWDVVIDPFVGRISDRAADRRGRRPFLLWGGLLLAIAFALLFAGPTGVPALSGVYVVVLFVACATAFTFFQVPFMAMPAEMTDDYDERTRLMTWRVVVLALAILVSGGVAPMLVNAFGGEPTADGYRVMGVFVGLLIVAGALGAYLGTARAPERRRPAAAGSIAEQLRIIVQVADFRSLLLTFVVQALGIGALLAAVAYGAKDLLDSSLAATLLFVAFVGPALVVTPFWERVAARRDKRHGYVLASVTMIVGMLALLVAHTGSLVLTCLAAGVAGIGYAGAQVFPLAMLPDVAGRDAERSEENRIGVFAGLWTAGETLGMALGPAIFALVLAIGGYLSSTEGEVVVQDDGTRLAIALGFSVLPALLVAVSLFFLRHYRHDSEREEVAREHR</sequence>
<feature type="transmembrane region" description="Helical" evidence="5">
    <location>
        <begin position="104"/>
        <end position="126"/>
    </location>
</feature>
<reference evidence="7 8" key="1">
    <citation type="submission" date="2018-10" db="EMBL/GenBank/DDBJ databases">
        <title>Aeromicrobium sp. 9W16Y-2 whole genome shotgun sequence.</title>
        <authorList>
            <person name="Li F."/>
        </authorList>
    </citation>
    <scope>NUCLEOTIDE SEQUENCE [LARGE SCALE GENOMIC DNA]</scope>
    <source>
        <strain evidence="7 8">9W16Y-2</strain>
    </source>
</reference>
<dbReference type="AlphaFoldDB" id="A0A3L8PND1"/>
<dbReference type="EMBL" id="RDBF01000004">
    <property type="protein sequence ID" value="RLV56299.1"/>
    <property type="molecule type" value="Genomic_DNA"/>
</dbReference>
<proteinExistence type="predicted"/>
<feature type="domain" description="Major facilitator superfamily (MFS) profile" evidence="6">
    <location>
        <begin position="1"/>
        <end position="432"/>
    </location>
</feature>
<dbReference type="RefSeq" id="WP_121793958.1">
    <property type="nucleotide sequence ID" value="NZ_RDBF01000004.1"/>
</dbReference>
<dbReference type="Proteomes" id="UP000282515">
    <property type="component" value="Unassembled WGS sequence"/>
</dbReference>
<evidence type="ECO:0000313" key="8">
    <source>
        <dbReference type="Proteomes" id="UP000282515"/>
    </source>
</evidence>
<feature type="transmembrane region" description="Helical" evidence="5">
    <location>
        <begin position="12"/>
        <end position="32"/>
    </location>
</feature>
<evidence type="ECO:0000256" key="1">
    <source>
        <dbReference type="ARBA" id="ARBA00004651"/>
    </source>
</evidence>
<dbReference type="SUPFAM" id="SSF103473">
    <property type="entry name" value="MFS general substrate transporter"/>
    <property type="match status" value="1"/>
</dbReference>
<dbReference type="PROSITE" id="PS50850">
    <property type="entry name" value="MFS"/>
    <property type="match status" value="1"/>
</dbReference>
<evidence type="ECO:0000256" key="4">
    <source>
        <dbReference type="ARBA" id="ARBA00023136"/>
    </source>
</evidence>
<dbReference type="GO" id="GO:0015293">
    <property type="term" value="F:symporter activity"/>
    <property type="evidence" value="ECO:0007669"/>
    <property type="project" value="InterPro"/>
</dbReference>
<dbReference type="InterPro" id="IPR039672">
    <property type="entry name" value="MFS_2"/>
</dbReference>
<feature type="transmembrane region" description="Helical" evidence="5">
    <location>
        <begin position="261"/>
        <end position="283"/>
    </location>
</feature>
<dbReference type="OrthoDB" id="3717977at2"/>
<evidence type="ECO:0000256" key="5">
    <source>
        <dbReference type="SAM" id="Phobius"/>
    </source>
</evidence>
<accession>A0A3L8PND1</accession>
<feature type="transmembrane region" description="Helical" evidence="5">
    <location>
        <begin position="147"/>
        <end position="168"/>
    </location>
</feature>